<feature type="compositionally biased region" description="Basic residues" evidence="2">
    <location>
        <begin position="42"/>
        <end position="56"/>
    </location>
</feature>
<evidence type="ECO:0000256" key="1">
    <source>
        <dbReference type="SAM" id="Coils"/>
    </source>
</evidence>
<dbReference type="AlphaFoldDB" id="A0A9J6C733"/>
<feature type="compositionally biased region" description="Basic and acidic residues" evidence="2">
    <location>
        <begin position="87"/>
        <end position="103"/>
    </location>
</feature>
<gene>
    <name evidence="3" type="ORF">PVAND_007606</name>
</gene>
<feature type="compositionally biased region" description="Basic residues" evidence="2">
    <location>
        <begin position="116"/>
        <end position="129"/>
    </location>
</feature>
<sequence>MVVDKDFSIAFGHAYATYTKEMEKERQKKKFKPRNEQSRVRPISRSRGKSRFKSKYSRTENSRTNNVERSSSLSFIRSKNNEAIDELPKQIRTPIRTEKETHQLDTLLKSAPPQTRRSRSRSNHKRSQRHSTTSVKSEQHSPQLPRQSQSPFRIKSRRSRSPSYNSRSRFCYSKSPSFSIARITSNESLQSKIYFHEYQRERRLEEQERKKLIETRKKLDEDRKKLDEMKKQFEKEKAKYYKEQKSNRNYEQY</sequence>
<accession>A0A9J6C733</accession>
<dbReference type="EMBL" id="JADBJN010000002">
    <property type="protein sequence ID" value="KAG5677889.1"/>
    <property type="molecule type" value="Genomic_DNA"/>
</dbReference>
<organism evidence="3 4">
    <name type="scientific">Polypedilum vanderplanki</name>
    <name type="common">Sleeping chironomid midge</name>
    <dbReference type="NCBI Taxonomy" id="319348"/>
    <lineage>
        <taxon>Eukaryota</taxon>
        <taxon>Metazoa</taxon>
        <taxon>Ecdysozoa</taxon>
        <taxon>Arthropoda</taxon>
        <taxon>Hexapoda</taxon>
        <taxon>Insecta</taxon>
        <taxon>Pterygota</taxon>
        <taxon>Neoptera</taxon>
        <taxon>Endopterygota</taxon>
        <taxon>Diptera</taxon>
        <taxon>Nematocera</taxon>
        <taxon>Chironomoidea</taxon>
        <taxon>Chironomidae</taxon>
        <taxon>Chironominae</taxon>
        <taxon>Polypedilum</taxon>
        <taxon>Polypedilum</taxon>
    </lineage>
</organism>
<feature type="coiled-coil region" evidence="1">
    <location>
        <begin position="195"/>
        <end position="243"/>
    </location>
</feature>
<evidence type="ECO:0000313" key="3">
    <source>
        <dbReference type="EMBL" id="KAG5677889.1"/>
    </source>
</evidence>
<feature type="compositionally biased region" description="Polar residues" evidence="2">
    <location>
        <begin position="62"/>
        <end position="74"/>
    </location>
</feature>
<protein>
    <submittedName>
        <fullName evidence="3">Uncharacterized protein</fullName>
    </submittedName>
</protein>
<keyword evidence="4" id="KW-1185">Reference proteome</keyword>
<dbReference type="Proteomes" id="UP001107558">
    <property type="component" value="Chromosome 2"/>
</dbReference>
<proteinExistence type="predicted"/>
<feature type="compositionally biased region" description="Polar residues" evidence="2">
    <location>
        <begin position="132"/>
        <end position="151"/>
    </location>
</feature>
<evidence type="ECO:0000256" key="2">
    <source>
        <dbReference type="SAM" id="MobiDB-lite"/>
    </source>
</evidence>
<reference evidence="3" key="1">
    <citation type="submission" date="2021-03" db="EMBL/GenBank/DDBJ databases">
        <title>Chromosome level genome of the anhydrobiotic midge Polypedilum vanderplanki.</title>
        <authorList>
            <person name="Yoshida Y."/>
            <person name="Kikawada T."/>
            <person name="Gusev O."/>
        </authorList>
    </citation>
    <scope>NUCLEOTIDE SEQUENCE</scope>
    <source>
        <strain evidence="3">NIAS01</strain>
        <tissue evidence="3">Whole body or cell culture</tissue>
    </source>
</reference>
<feature type="region of interest" description="Disordered" evidence="2">
    <location>
        <begin position="87"/>
        <end position="169"/>
    </location>
</feature>
<comment type="caution">
    <text evidence="3">The sequence shown here is derived from an EMBL/GenBank/DDBJ whole genome shotgun (WGS) entry which is preliminary data.</text>
</comment>
<name>A0A9J6C733_POLVA</name>
<keyword evidence="1" id="KW-0175">Coiled coil</keyword>
<feature type="region of interest" description="Disordered" evidence="2">
    <location>
        <begin position="20"/>
        <end position="74"/>
    </location>
</feature>
<evidence type="ECO:0000313" key="4">
    <source>
        <dbReference type="Proteomes" id="UP001107558"/>
    </source>
</evidence>